<evidence type="ECO:0000313" key="3">
    <source>
        <dbReference type="Proteomes" id="UP000680670"/>
    </source>
</evidence>
<organism evidence="2 3">
    <name type="scientific">Siminovitchia terrae</name>
    <name type="common">Bacillus terrae</name>
    <dbReference type="NCBI Taxonomy" id="1914933"/>
    <lineage>
        <taxon>Bacteria</taxon>
        <taxon>Bacillati</taxon>
        <taxon>Bacillota</taxon>
        <taxon>Bacilli</taxon>
        <taxon>Bacillales</taxon>
        <taxon>Bacillaceae</taxon>
        <taxon>Siminovitchia</taxon>
    </lineage>
</organism>
<reference evidence="2 3" key="1">
    <citation type="submission" date="2021-03" db="EMBL/GenBank/DDBJ databases">
        <title>Antimicrobial resistance genes in bacteria isolated from Japanese honey, and their potential for conferring macrolide and lincosamide resistance in the American foulbrood pathogen Paenibacillus larvae.</title>
        <authorList>
            <person name="Okamoto M."/>
            <person name="Kumagai M."/>
            <person name="Kanamori H."/>
            <person name="Takamatsu D."/>
        </authorList>
    </citation>
    <scope>NUCLEOTIDE SEQUENCE [LARGE SCALE GENOMIC DNA]</scope>
    <source>
        <strain evidence="2 3">J6TS1</strain>
    </source>
</reference>
<keyword evidence="3" id="KW-1185">Reference proteome</keyword>
<feature type="transmembrane region" description="Helical" evidence="1">
    <location>
        <begin position="9"/>
        <end position="26"/>
    </location>
</feature>
<sequence length="58" mass="6602">MLVKIKKRLPLIGALFLAIVALFNIFSDNEALKGFISISLFLVVLFLYFLTKNIKVED</sequence>
<keyword evidence="1" id="KW-1133">Transmembrane helix</keyword>
<evidence type="ECO:0000256" key="1">
    <source>
        <dbReference type="SAM" id="Phobius"/>
    </source>
</evidence>
<feature type="transmembrane region" description="Helical" evidence="1">
    <location>
        <begin position="32"/>
        <end position="50"/>
    </location>
</feature>
<dbReference type="EMBL" id="BORJ01000001">
    <property type="protein sequence ID" value="GIN94244.1"/>
    <property type="molecule type" value="Genomic_DNA"/>
</dbReference>
<accession>A0ABQ4KRI0</accession>
<proteinExistence type="predicted"/>
<keyword evidence="1" id="KW-0472">Membrane</keyword>
<protein>
    <submittedName>
        <fullName evidence="2">Uncharacterized protein</fullName>
    </submittedName>
</protein>
<name>A0ABQ4KRI0_SIMTE</name>
<dbReference type="RefSeq" id="WP_212952484.1">
    <property type="nucleotide sequence ID" value="NZ_BORJ01000001.1"/>
</dbReference>
<keyword evidence="1" id="KW-0812">Transmembrane</keyword>
<evidence type="ECO:0000313" key="2">
    <source>
        <dbReference type="EMBL" id="GIN94244.1"/>
    </source>
</evidence>
<gene>
    <name evidence="2" type="ORF">J6TS1_01140</name>
</gene>
<comment type="caution">
    <text evidence="2">The sequence shown here is derived from an EMBL/GenBank/DDBJ whole genome shotgun (WGS) entry which is preliminary data.</text>
</comment>
<dbReference type="Proteomes" id="UP000680670">
    <property type="component" value="Unassembled WGS sequence"/>
</dbReference>